<name>A0A2N5J6G1_9BIFI</name>
<organism evidence="1 2">
    <name type="scientific">Bifidobacterium parmae</name>
    <dbReference type="NCBI Taxonomy" id="361854"/>
    <lineage>
        <taxon>Bacteria</taxon>
        <taxon>Bacillati</taxon>
        <taxon>Actinomycetota</taxon>
        <taxon>Actinomycetes</taxon>
        <taxon>Bifidobacteriales</taxon>
        <taxon>Bifidobacteriaceae</taxon>
        <taxon>Bifidobacterium</taxon>
    </lineage>
</organism>
<sequence>MTGELASPYQNLYVPPDYWAQLNECQRSLHVARGLARLHPTWVFAGITAADVHGFEHSWNVHDQSVYVANAEGRKISNRSELSRRMPGEGYRRSNRSGADGGRRFTVRRLYVPSIAPVSVNGIMVTDAARTLIDCGLSLPFRFALPMFDSAARKGMDVNEVERSCKGLHDDRAPIEMLLRYVDAASENGGESMVRAFIIDNGFVVPELQVEFHDPTYPVRRYRVDFLWRLHDGRMIVLEYDGMAKYENPAMTRGRTAKQILNERNERDRVLRAAGVTTILHCTYEDAFASNRLFMMLGDNAVPRIRAEDAYR</sequence>
<accession>A0A2N5J6G1</accession>
<gene>
    <name evidence="1" type="ORF">Uis4E_0143</name>
</gene>
<proteinExistence type="predicted"/>
<dbReference type="EMBL" id="NMWT01000001">
    <property type="protein sequence ID" value="PLS29802.1"/>
    <property type="molecule type" value="Genomic_DNA"/>
</dbReference>
<evidence type="ECO:0000313" key="1">
    <source>
        <dbReference type="EMBL" id="PLS29802.1"/>
    </source>
</evidence>
<keyword evidence="2" id="KW-1185">Reference proteome</keyword>
<protein>
    <recommendedName>
        <fullName evidence="3">CTP synthase</fullName>
    </recommendedName>
</protein>
<reference evidence="1 2" key="1">
    <citation type="submission" date="2017-07" db="EMBL/GenBank/DDBJ databases">
        <title>Bifidobacterium novel species.</title>
        <authorList>
            <person name="Lugli G.A."/>
            <person name="Milani C."/>
            <person name="Duranti S."/>
            <person name="Mangifesta M."/>
        </authorList>
    </citation>
    <scope>NUCLEOTIDE SEQUENCE [LARGE SCALE GENOMIC DNA]</scope>
    <source>
        <strain evidence="1 2">77</strain>
    </source>
</reference>
<evidence type="ECO:0000313" key="2">
    <source>
        <dbReference type="Proteomes" id="UP000235034"/>
    </source>
</evidence>
<evidence type="ECO:0008006" key="3">
    <source>
        <dbReference type="Google" id="ProtNLM"/>
    </source>
</evidence>
<dbReference type="AlphaFoldDB" id="A0A2N5J6G1"/>
<comment type="caution">
    <text evidence="1">The sequence shown here is derived from an EMBL/GenBank/DDBJ whole genome shotgun (WGS) entry which is preliminary data.</text>
</comment>
<dbReference type="Proteomes" id="UP000235034">
    <property type="component" value="Unassembled WGS sequence"/>
</dbReference>